<reference evidence="4" key="1">
    <citation type="submission" date="2013-08" db="EMBL/GenBank/DDBJ databases">
        <authorList>
            <person name="Mendez C."/>
            <person name="Richter M."/>
            <person name="Ferrer M."/>
            <person name="Sanchez J."/>
        </authorList>
    </citation>
    <scope>NUCLEOTIDE SEQUENCE</scope>
</reference>
<comment type="caution">
    <text evidence="4">The sequence shown here is derived from an EMBL/GenBank/DDBJ whole genome shotgun (WGS) entry which is preliminary data.</text>
</comment>
<dbReference type="PANTHER" id="PTHR11203">
    <property type="entry name" value="CLEAVAGE AND POLYADENYLATION SPECIFICITY FACTOR FAMILY MEMBER"/>
    <property type="match status" value="1"/>
</dbReference>
<protein>
    <submittedName>
        <fullName evidence="4">mRNA 3'-end processing factor</fullName>
    </submittedName>
</protein>
<evidence type="ECO:0000259" key="2">
    <source>
        <dbReference type="SMART" id="SM00849"/>
    </source>
</evidence>
<feature type="non-terminal residue" evidence="4">
    <location>
        <position position="308"/>
    </location>
</feature>
<dbReference type="SMART" id="SM00849">
    <property type="entry name" value="Lactamase_B"/>
    <property type="match status" value="1"/>
</dbReference>
<evidence type="ECO:0000256" key="1">
    <source>
        <dbReference type="ARBA" id="ARBA00022801"/>
    </source>
</evidence>
<dbReference type="InterPro" id="IPR050698">
    <property type="entry name" value="MBL"/>
</dbReference>
<evidence type="ECO:0000313" key="4">
    <source>
        <dbReference type="EMBL" id="EQD52062.1"/>
    </source>
</evidence>
<dbReference type="Gene3D" id="3.60.15.10">
    <property type="entry name" value="Ribonuclease Z/Hydroxyacylglutathione hydrolase-like"/>
    <property type="match status" value="1"/>
</dbReference>
<feature type="domain" description="Beta-Casp" evidence="3">
    <location>
        <begin position="225"/>
        <end position="307"/>
    </location>
</feature>
<reference evidence="4" key="2">
    <citation type="journal article" date="2014" name="ISME J.">
        <title>Microbial stratification in low pH oxic and suboxic macroscopic growths along an acid mine drainage.</title>
        <authorList>
            <person name="Mendez-Garcia C."/>
            <person name="Mesa V."/>
            <person name="Sprenger R.R."/>
            <person name="Richter M."/>
            <person name="Diez M.S."/>
            <person name="Solano J."/>
            <person name="Bargiela R."/>
            <person name="Golyshina O.V."/>
            <person name="Manteca A."/>
            <person name="Ramos J.L."/>
            <person name="Gallego J.R."/>
            <person name="Llorente I."/>
            <person name="Martins Dos Santos V.A."/>
            <person name="Jensen O.N."/>
            <person name="Pelaez A.I."/>
            <person name="Sanchez J."/>
            <person name="Ferrer M."/>
        </authorList>
    </citation>
    <scope>NUCLEOTIDE SEQUENCE</scope>
</reference>
<dbReference type="GO" id="GO:0004521">
    <property type="term" value="F:RNA endonuclease activity"/>
    <property type="evidence" value="ECO:0007669"/>
    <property type="project" value="TreeGrafter"/>
</dbReference>
<dbReference type="AlphaFoldDB" id="T1A533"/>
<proteinExistence type="predicted"/>
<sequence length="308" mass="33327">MELRFLGGASEIGSLGLVIRDQGRTVLCDYGMTPTDPPAYPIPAPTNVDLAVLSHAHLDHSGMTPILSRLPHARLAATPVTLAVADLLTRDGLKVARLNGYLPAYTPHDIAALHARAVAVDRHGTFRHQGIEVEFTPAGHIPGASMMLYRGERDVLFTGDLQTHATHLVGGAEPLECDVLVMESTYAGREHPDRQETERRFRDRVAATIERGGKVIVPAFAVGRAQEVLMALAASGFETYLDGMARAVNSVYLSAPEYLADGKRFRRALEGVHVVEHPGDRKRALREAEVIVTTGGMLDGGPVLYYIG</sequence>
<dbReference type="PANTHER" id="PTHR11203:SF52">
    <property type="entry name" value="MRNA 3-END PROCESSING FACTOR"/>
    <property type="match status" value="1"/>
</dbReference>
<dbReference type="Pfam" id="PF12706">
    <property type="entry name" value="Lactamase_B_2"/>
    <property type="match status" value="1"/>
</dbReference>
<dbReference type="InterPro" id="IPR022712">
    <property type="entry name" value="Beta_Casp"/>
</dbReference>
<dbReference type="GO" id="GO:0016787">
    <property type="term" value="F:hydrolase activity"/>
    <property type="evidence" value="ECO:0007669"/>
    <property type="project" value="UniProtKB-KW"/>
</dbReference>
<dbReference type="SUPFAM" id="SSF56281">
    <property type="entry name" value="Metallo-hydrolase/oxidoreductase"/>
    <property type="match status" value="1"/>
</dbReference>
<evidence type="ECO:0000259" key="3">
    <source>
        <dbReference type="SMART" id="SM01027"/>
    </source>
</evidence>
<name>T1A533_9ZZZZ</name>
<accession>T1A533</accession>
<gene>
    <name evidence="4" type="ORF">B2A_06712</name>
</gene>
<dbReference type="InterPro" id="IPR036866">
    <property type="entry name" value="RibonucZ/Hydroxyglut_hydro"/>
</dbReference>
<dbReference type="SMART" id="SM01027">
    <property type="entry name" value="Beta-Casp"/>
    <property type="match status" value="1"/>
</dbReference>
<feature type="domain" description="Metallo-beta-lactamase" evidence="2">
    <location>
        <begin position="13"/>
        <end position="209"/>
    </location>
</feature>
<dbReference type="InterPro" id="IPR001279">
    <property type="entry name" value="Metallo-B-lactamas"/>
</dbReference>
<organism evidence="4">
    <name type="scientific">mine drainage metagenome</name>
    <dbReference type="NCBI Taxonomy" id="410659"/>
    <lineage>
        <taxon>unclassified sequences</taxon>
        <taxon>metagenomes</taxon>
        <taxon>ecological metagenomes</taxon>
    </lineage>
</organism>
<dbReference type="EMBL" id="AUZZ01004767">
    <property type="protein sequence ID" value="EQD52062.1"/>
    <property type="molecule type" value="Genomic_DNA"/>
</dbReference>
<keyword evidence="1" id="KW-0378">Hydrolase</keyword>